<dbReference type="Pfam" id="PF05163">
    <property type="entry name" value="DinB"/>
    <property type="match status" value="1"/>
</dbReference>
<evidence type="ECO:0000256" key="2">
    <source>
        <dbReference type="ARBA" id="ARBA00022723"/>
    </source>
</evidence>
<sequence length="170" mass="19259">MTVTSMTVIELFSKELEQEAQTTRKMLERVPADKYDWKLHQKSMSMIQLATHVAELPAWIKMVLTTDELDFAQNPYQPVKIANTEELVAYFEKSQAEGLAALAEAQDEQLDQPWTLREGDQIYSTSSKADVIRMSISQIIHHRAQLGVYLRLLDIPIPGSYGPSADETGF</sequence>
<dbReference type="Proteomes" id="UP000634043">
    <property type="component" value="Unassembled WGS sequence"/>
</dbReference>
<evidence type="ECO:0000313" key="4">
    <source>
        <dbReference type="Proteomes" id="UP000634043"/>
    </source>
</evidence>
<accession>A0ABQ1VZI9</accession>
<reference evidence="4" key="1">
    <citation type="journal article" date="2019" name="Int. J. Syst. Evol. Microbiol.">
        <title>The Global Catalogue of Microorganisms (GCM) 10K type strain sequencing project: providing services to taxonomists for standard genome sequencing and annotation.</title>
        <authorList>
            <consortium name="The Broad Institute Genomics Platform"/>
            <consortium name="The Broad Institute Genome Sequencing Center for Infectious Disease"/>
            <person name="Wu L."/>
            <person name="Ma J."/>
        </authorList>
    </citation>
    <scope>NUCLEOTIDE SEQUENCE [LARGE SCALE GENOMIC DNA]</scope>
    <source>
        <strain evidence="4">CGMCC 1.12749</strain>
    </source>
</reference>
<proteinExistence type="inferred from homology"/>
<comment type="caution">
    <text evidence="3">The sequence shown here is derived from an EMBL/GenBank/DDBJ whole genome shotgun (WGS) entry which is preliminary data.</text>
</comment>
<dbReference type="InterPro" id="IPR034660">
    <property type="entry name" value="DinB/YfiT-like"/>
</dbReference>
<dbReference type="EMBL" id="BMFP01000001">
    <property type="protein sequence ID" value="GGG04201.1"/>
    <property type="molecule type" value="Genomic_DNA"/>
</dbReference>
<protein>
    <recommendedName>
        <fullName evidence="5">Damage-inducible protein DinB</fullName>
    </recommendedName>
</protein>
<comment type="similarity">
    <text evidence="1">Belongs to the DinB family.</text>
</comment>
<dbReference type="RefSeq" id="WP_308419844.1">
    <property type="nucleotide sequence ID" value="NZ_BMFP01000001.1"/>
</dbReference>
<keyword evidence="2" id="KW-0479">Metal-binding</keyword>
<organism evidence="3 4">
    <name type="scientific">Pontibacter amylolyticus</name>
    <dbReference type="NCBI Taxonomy" id="1424080"/>
    <lineage>
        <taxon>Bacteria</taxon>
        <taxon>Pseudomonadati</taxon>
        <taxon>Bacteroidota</taxon>
        <taxon>Cytophagia</taxon>
        <taxon>Cytophagales</taxon>
        <taxon>Hymenobacteraceae</taxon>
        <taxon>Pontibacter</taxon>
    </lineage>
</organism>
<dbReference type="Gene3D" id="1.20.120.450">
    <property type="entry name" value="dinb family like domain"/>
    <property type="match status" value="1"/>
</dbReference>
<evidence type="ECO:0000256" key="1">
    <source>
        <dbReference type="ARBA" id="ARBA00008635"/>
    </source>
</evidence>
<evidence type="ECO:0000313" key="3">
    <source>
        <dbReference type="EMBL" id="GGG04201.1"/>
    </source>
</evidence>
<gene>
    <name evidence="3" type="ORF">GCM10011323_06220</name>
</gene>
<name>A0ABQ1VZI9_9BACT</name>
<evidence type="ECO:0008006" key="5">
    <source>
        <dbReference type="Google" id="ProtNLM"/>
    </source>
</evidence>
<dbReference type="SUPFAM" id="SSF109854">
    <property type="entry name" value="DinB/YfiT-like putative metalloenzymes"/>
    <property type="match status" value="1"/>
</dbReference>
<dbReference type="InterPro" id="IPR007837">
    <property type="entry name" value="DinB"/>
</dbReference>
<keyword evidence="4" id="KW-1185">Reference proteome</keyword>